<evidence type="ECO:0000259" key="3">
    <source>
        <dbReference type="Pfam" id="PF01756"/>
    </source>
</evidence>
<keyword evidence="2" id="KW-0560">Oxidoreductase</keyword>
<dbReference type="GO" id="GO:0055088">
    <property type="term" value="P:lipid homeostasis"/>
    <property type="evidence" value="ECO:0007669"/>
    <property type="project" value="TreeGrafter"/>
</dbReference>
<dbReference type="OrthoDB" id="538336at2759"/>
<dbReference type="Gene3D" id="1.20.140.10">
    <property type="entry name" value="Butyryl-CoA Dehydrogenase, subunit A, domain 3"/>
    <property type="match status" value="1"/>
</dbReference>
<comment type="similarity">
    <text evidence="1">Belongs to the acyl-CoA oxidase family.</text>
</comment>
<dbReference type="GO" id="GO:0033540">
    <property type="term" value="P:fatty acid beta-oxidation using acyl-CoA oxidase"/>
    <property type="evidence" value="ECO:0007669"/>
    <property type="project" value="TreeGrafter"/>
</dbReference>
<dbReference type="PANTHER" id="PTHR10909:SF352">
    <property type="entry name" value="ACYL-COENZYME A OXIDASE-LIKE PROTEIN"/>
    <property type="match status" value="1"/>
</dbReference>
<dbReference type="GO" id="GO:0005504">
    <property type="term" value="F:fatty acid binding"/>
    <property type="evidence" value="ECO:0007669"/>
    <property type="project" value="TreeGrafter"/>
</dbReference>
<dbReference type="InterPro" id="IPR036250">
    <property type="entry name" value="AcylCo_DH-like_C"/>
</dbReference>
<dbReference type="InterPro" id="IPR012258">
    <property type="entry name" value="Acyl-CoA_oxidase"/>
</dbReference>
<keyword evidence="5" id="KW-1185">Reference proteome</keyword>
<gene>
    <name evidence="4" type="ORF">GDO78_009787</name>
</gene>
<reference evidence="4" key="1">
    <citation type="thesis" date="2020" institute="ProQuest LLC" country="789 East Eisenhower Parkway, Ann Arbor, MI, USA">
        <title>Comparative Genomics and Chromosome Evolution.</title>
        <authorList>
            <person name="Mudd A.B."/>
        </authorList>
    </citation>
    <scope>NUCLEOTIDE SEQUENCE</scope>
    <source>
        <strain evidence="4">HN-11 Male</strain>
        <tissue evidence="4">Kidney and liver</tissue>
    </source>
</reference>
<evidence type="ECO:0000256" key="1">
    <source>
        <dbReference type="ARBA" id="ARBA00006288"/>
    </source>
</evidence>
<dbReference type="PANTHER" id="PTHR10909">
    <property type="entry name" value="ELECTRON TRANSPORT OXIDOREDUCTASE"/>
    <property type="match status" value="1"/>
</dbReference>
<evidence type="ECO:0000313" key="5">
    <source>
        <dbReference type="Proteomes" id="UP000770717"/>
    </source>
</evidence>
<evidence type="ECO:0000313" key="4">
    <source>
        <dbReference type="EMBL" id="KAG9484070.1"/>
    </source>
</evidence>
<dbReference type="SUPFAM" id="SSF47203">
    <property type="entry name" value="Acyl-CoA dehydrogenase C-terminal domain-like"/>
    <property type="match status" value="1"/>
</dbReference>
<dbReference type="InterPro" id="IPR002655">
    <property type="entry name" value="Acyl-CoA_oxidase_C"/>
</dbReference>
<dbReference type="AlphaFoldDB" id="A0A8J6K9Y8"/>
<proteinExistence type="inferred from homology"/>
<sequence>MTLRHFTPKRHAGRRMPDPLVVVRELLAQYTRQYEENPVFGLLRNWTSSISDRLRTSILAIGSDKISNLTFFLKAVSFRERVLQRGLAARLYHKVMTEKDEFFSAWNSCLHHVVTLALAHIHRVTLEKFAFAVESCPVPEDQSLLMEFCLLYGTKLIYNERAWYLEHKYLTPAASNQIREQLLKLCRLVKDDALKVISAFNIPRDTIHAPIAGIPNPRAQWAYYPQPKEDNPRKISAKL</sequence>
<dbReference type="GO" id="GO:0071949">
    <property type="term" value="F:FAD binding"/>
    <property type="evidence" value="ECO:0007669"/>
    <property type="project" value="InterPro"/>
</dbReference>
<name>A0A8J6K9Y8_ELECQ</name>
<evidence type="ECO:0000256" key="2">
    <source>
        <dbReference type="ARBA" id="ARBA00023002"/>
    </source>
</evidence>
<dbReference type="GO" id="GO:0005777">
    <property type="term" value="C:peroxisome"/>
    <property type="evidence" value="ECO:0007669"/>
    <property type="project" value="InterPro"/>
</dbReference>
<protein>
    <recommendedName>
        <fullName evidence="3">Acyl-CoA oxidase C-terminal domain-containing protein</fullName>
    </recommendedName>
</protein>
<feature type="domain" description="Acyl-CoA oxidase C-terminal" evidence="3">
    <location>
        <begin position="83"/>
        <end position="211"/>
    </location>
</feature>
<dbReference type="FunFam" id="1.20.140.10:FF:000034">
    <property type="entry name" value="Acyl-coenzyme A oxidase"/>
    <property type="match status" value="1"/>
</dbReference>
<organism evidence="4 5">
    <name type="scientific">Eleutherodactylus coqui</name>
    <name type="common">Puerto Rican coqui</name>
    <dbReference type="NCBI Taxonomy" id="57060"/>
    <lineage>
        <taxon>Eukaryota</taxon>
        <taxon>Metazoa</taxon>
        <taxon>Chordata</taxon>
        <taxon>Craniata</taxon>
        <taxon>Vertebrata</taxon>
        <taxon>Euteleostomi</taxon>
        <taxon>Amphibia</taxon>
        <taxon>Batrachia</taxon>
        <taxon>Anura</taxon>
        <taxon>Neobatrachia</taxon>
        <taxon>Hyloidea</taxon>
        <taxon>Eleutherodactylidae</taxon>
        <taxon>Eleutherodactylinae</taxon>
        <taxon>Eleutherodactylus</taxon>
        <taxon>Eleutherodactylus</taxon>
    </lineage>
</organism>
<dbReference type="Proteomes" id="UP000770717">
    <property type="component" value="Unassembled WGS sequence"/>
</dbReference>
<dbReference type="EMBL" id="WNTK01000005">
    <property type="protein sequence ID" value="KAG9484070.1"/>
    <property type="molecule type" value="Genomic_DNA"/>
</dbReference>
<accession>A0A8J6K9Y8</accession>
<comment type="caution">
    <text evidence="4">The sequence shown here is derived from an EMBL/GenBank/DDBJ whole genome shotgun (WGS) entry which is preliminary data.</text>
</comment>
<dbReference type="GO" id="GO:0003997">
    <property type="term" value="F:acyl-CoA oxidase activity"/>
    <property type="evidence" value="ECO:0007669"/>
    <property type="project" value="InterPro"/>
</dbReference>
<dbReference type="Pfam" id="PF01756">
    <property type="entry name" value="ACOX"/>
    <property type="match status" value="1"/>
</dbReference>